<dbReference type="GO" id="GO:0046872">
    <property type="term" value="F:metal ion binding"/>
    <property type="evidence" value="ECO:0007669"/>
    <property type="project" value="UniProtKB-UniRule"/>
</dbReference>
<evidence type="ECO:0000256" key="4">
    <source>
        <dbReference type="PIRSR" id="PIRSR600898-1"/>
    </source>
</evidence>
<evidence type="ECO:0000256" key="2">
    <source>
        <dbReference type="ARBA" id="ARBA00022723"/>
    </source>
</evidence>
<dbReference type="Proteomes" id="UP000672032">
    <property type="component" value="Chromosome 1"/>
</dbReference>
<keyword evidence="5" id="KW-0223">Dioxygenase</keyword>
<name>A0A8A3P4M1_9HELO</name>
<accession>A0A8A3P4M1</accession>
<dbReference type="PANTHER" id="PTHR28657:SF10">
    <property type="entry name" value="INDOLEAMINE 2,3-DIOXYGENASE"/>
    <property type="match status" value="1"/>
</dbReference>
<dbReference type="GO" id="GO:0019441">
    <property type="term" value="P:L-tryptophan catabolic process to kynurenine"/>
    <property type="evidence" value="ECO:0007669"/>
    <property type="project" value="UniProtKB-UniRule"/>
</dbReference>
<dbReference type="EC" id="1.13.11.52" evidence="5"/>
<dbReference type="OrthoDB" id="540174at2759"/>
<dbReference type="InterPro" id="IPR000898">
    <property type="entry name" value="Indolamine_dOase"/>
</dbReference>
<dbReference type="PROSITE" id="PS00876">
    <property type="entry name" value="IDO_1"/>
    <property type="match status" value="1"/>
</dbReference>
<evidence type="ECO:0000313" key="7">
    <source>
        <dbReference type="Proteomes" id="UP000672032"/>
    </source>
</evidence>
<dbReference type="Gene3D" id="1.20.58.480">
    <property type="match status" value="1"/>
</dbReference>
<gene>
    <name evidence="6" type="ORF">DSL72_004768</name>
</gene>
<dbReference type="Pfam" id="PF01231">
    <property type="entry name" value="IDO"/>
    <property type="match status" value="1"/>
</dbReference>
<proteinExistence type="inferred from homology"/>
<sequence length="425" mass="47256">MLGPLNINLSEFGVSTKSGFLPNVVPLPRLDAFSAWEDLVDDIPDLLKEGSFRHHADALPVLDTLYLQTEDEWRRAYHLLSFMANSYIWGGKRPSEILPPQISKPFIVVASHLGLPPAATYAAFNLWNFTSTSPTLDFTDLDHLSCYHTFTNTPSETWFYLISVAIEARGAGVIPHMITAMNAVRANEPSILVSCLDEFSDCIEDCGRLLKRMHEQCDPEVFFHVIRPFLAGSKNMSAAGLPRGVFYDEGEGKGEWRQYSGGSNAQSSLIQFWDAVLGINHVPTNSMGKPPTEVMPPKKAGGQCFLSESRNYMPGSHRAFLNHISGVSPIYNYVRRSACPFEVTSAYKHAVERIAEFRDIHIQIVTRYIINPSQKSIINEKVELNIAVATAKKGGKDATGTGGTQLIPFLKQTRDETREMAVVFV</sequence>
<dbReference type="PANTHER" id="PTHR28657">
    <property type="entry name" value="INDOLEAMINE 2,3-DIOXYGENASE"/>
    <property type="match status" value="1"/>
</dbReference>
<dbReference type="GO" id="GO:0005737">
    <property type="term" value="C:cytoplasm"/>
    <property type="evidence" value="ECO:0007669"/>
    <property type="project" value="TreeGrafter"/>
</dbReference>
<feature type="binding site" description="proximal binding residue" evidence="4">
    <location>
        <position position="361"/>
    </location>
    <ligand>
        <name>heme b</name>
        <dbReference type="ChEBI" id="CHEBI:60344"/>
    </ligand>
    <ligandPart>
        <name>Fe</name>
        <dbReference type="ChEBI" id="CHEBI:18248"/>
    </ligandPart>
</feature>
<dbReference type="AlphaFoldDB" id="A0A8A3P4M1"/>
<dbReference type="EMBL" id="CP063405">
    <property type="protein sequence ID" value="QSZ30246.1"/>
    <property type="molecule type" value="Genomic_DNA"/>
</dbReference>
<keyword evidence="3 4" id="KW-0408">Iron</keyword>
<evidence type="ECO:0000256" key="3">
    <source>
        <dbReference type="ARBA" id="ARBA00023004"/>
    </source>
</evidence>
<keyword evidence="5" id="KW-0560">Oxidoreductase</keyword>
<dbReference type="GO" id="GO:0034354">
    <property type="term" value="P:'de novo' NAD+ biosynthetic process from L-tryptophan"/>
    <property type="evidence" value="ECO:0007669"/>
    <property type="project" value="TreeGrafter"/>
</dbReference>
<dbReference type="GO" id="GO:0033754">
    <property type="term" value="F:indoleamine 2,3-dioxygenase activity"/>
    <property type="evidence" value="ECO:0007669"/>
    <property type="project" value="UniProtKB-EC"/>
</dbReference>
<keyword evidence="7" id="KW-1185">Reference proteome</keyword>
<evidence type="ECO:0000256" key="1">
    <source>
        <dbReference type="ARBA" id="ARBA00007119"/>
    </source>
</evidence>
<comment type="catalytic activity">
    <reaction evidence="5">
        <text>L-tryptophan + O2 = N-formyl-L-kynurenine</text>
        <dbReference type="Rhea" id="RHEA:24536"/>
        <dbReference type="ChEBI" id="CHEBI:15379"/>
        <dbReference type="ChEBI" id="CHEBI:57912"/>
        <dbReference type="ChEBI" id="CHEBI:58629"/>
    </reaction>
</comment>
<reference evidence="6" key="1">
    <citation type="submission" date="2020-10" db="EMBL/GenBank/DDBJ databases">
        <title>Genome Sequence of Monilinia vaccinii-corymbosi Sheds Light on Mummy Berry Disease Infection of Blueberry and Mating Type.</title>
        <authorList>
            <person name="Yow A.G."/>
            <person name="Zhang Y."/>
            <person name="Bansal K."/>
            <person name="Eacker S.M."/>
            <person name="Sullivan S."/>
            <person name="Liachko I."/>
            <person name="Cubeta M.A."/>
            <person name="Rollins J.A."/>
            <person name="Ashrafi H."/>
        </authorList>
    </citation>
    <scope>NUCLEOTIDE SEQUENCE</scope>
    <source>
        <strain evidence="6">RL-1</strain>
    </source>
</reference>
<comment type="function">
    <text evidence="5">Produces N-formyl-kynurenine through the oxidation of tryptophan.</text>
</comment>
<comment type="similarity">
    <text evidence="1 5">Belongs to the indoleamine 2,3-dioxygenase family.</text>
</comment>
<keyword evidence="4 5" id="KW-0349">Heme</keyword>
<organism evidence="6 7">
    <name type="scientific">Monilinia vaccinii-corymbosi</name>
    <dbReference type="NCBI Taxonomy" id="61207"/>
    <lineage>
        <taxon>Eukaryota</taxon>
        <taxon>Fungi</taxon>
        <taxon>Dikarya</taxon>
        <taxon>Ascomycota</taxon>
        <taxon>Pezizomycotina</taxon>
        <taxon>Leotiomycetes</taxon>
        <taxon>Helotiales</taxon>
        <taxon>Sclerotiniaceae</taxon>
        <taxon>Monilinia</taxon>
    </lineage>
</organism>
<dbReference type="InterPro" id="IPR037217">
    <property type="entry name" value="Trp/Indoleamine_2_3_dOase-like"/>
</dbReference>
<keyword evidence="2 4" id="KW-0479">Metal-binding</keyword>
<protein>
    <recommendedName>
        <fullName evidence="5">Indoleamine 2,3-dioxygenase</fullName>
        <ecNumber evidence="5">1.13.11.52</ecNumber>
    </recommendedName>
</protein>
<evidence type="ECO:0000256" key="5">
    <source>
        <dbReference type="RuleBase" id="RU369119"/>
    </source>
</evidence>
<evidence type="ECO:0000313" key="6">
    <source>
        <dbReference type="EMBL" id="QSZ30246.1"/>
    </source>
</evidence>
<dbReference type="SUPFAM" id="SSF140959">
    <property type="entry name" value="Indolic compounds 2,3-dioxygenase-like"/>
    <property type="match status" value="1"/>
</dbReference>
<dbReference type="GO" id="GO:0020037">
    <property type="term" value="F:heme binding"/>
    <property type="evidence" value="ECO:0007669"/>
    <property type="project" value="UniProtKB-UniRule"/>
</dbReference>
<dbReference type="FunFam" id="1.20.58.480:FF:000004">
    <property type="entry name" value="Indoleamine 2,3-dioxygenase subfamily"/>
    <property type="match status" value="1"/>
</dbReference>